<dbReference type="SUPFAM" id="SSF48726">
    <property type="entry name" value="Immunoglobulin"/>
    <property type="match status" value="1"/>
</dbReference>
<feature type="domain" description="Ig-like" evidence="2">
    <location>
        <begin position="63"/>
        <end position="153"/>
    </location>
</feature>
<name>A0A1S8WIB6_OPIVI</name>
<evidence type="ECO:0000313" key="4">
    <source>
        <dbReference type="EMBL" id="OON14172.1"/>
    </source>
</evidence>
<keyword evidence="1" id="KW-0677">Repeat</keyword>
<protein>
    <submittedName>
        <fullName evidence="4">Immunoglobulin I-set domain protein</fullName>
    </submittedName>
</protein>
<dbReference type="PROSITE" id="PS50835">
    <property type="entry name" value="IG_LIKE"/>
    <property type="match status" value="1"/>
</dbReference>
<dbReference type="CDD" id="cd00063">
    <property type="entry name" value="FN3"/>
    <property type="match status" value="1"/>
</dbReference>
<evidence type="ECO:0000259" key="3">
    <source>
        <dbReference type="PROSITE" id="PS50853"/>
    </source>
</evidence>
<dbReference type="EMBL" id="KV906834">
    <property type="protein sequence ID" value="OON14172.1"/>
    <property type="molecule type" value="Genomic_DNA"/>
</dbReference>
<dbReference type="InterPro" id="IPR007110">
    <property type="entry name" value="Ig-like_dom"/>
</dbReference>
<dbReference type="InterPro" id="IPR003961">
    <property type="entry name" value="FN3_dom"/>
</dbReference>
<dbReference type="Proteomes" id="UP000243686">
    <property type="component" value="Unassembled WGS sequence"/>
</dbReference>
<gene>
    <name evidence="4" type="ORF">X801_10045</name>
</gene>
<evidence type="ECO:0000259" key="2">
    <source>
        <dbReference type="PROSITE" id="PS50835"/>
    </source>
</evidence>
<dbReference type="PROSITE" id="PS50853">
    <property type="entry name" value="FN3"/>
    <property type="match status" value="1"/>
</dbReference>
<reference evidence="4 5" key="1">
    <citation type="submission" date="2015-03" db="EMBL/GenBank/DDBJ databases">
        <title>Draft genome of the nematode, Opisthorchis viverrini.</title>
        <authorList>
            <person name="Mitreva M."/>
        </authorList>
    </citation>
    <scope>NUCLEOTIDE SEQUENCE [LARGE SCALE GENOMIC DNA]</scope>
    <source>
        <strain evidence="4">Khon Kaen</strain>
    </source>
</reference>
<sequence length="195" mass="22004">MKPTDATRWQDVSADFTITETHCTLPSKGLKEFTSYEFRVTAENKAGKSKPSEPSNPVELGIPLEFVRPLNDVTVTEVTEKPVVIECEFSRAPREKVLWLKDGKPLGRAPERVRVEEDADSTVHRLVFQPLQDEDLGTYAIKVEKLVSEANVGMRVPYYNIIIFVIQAREFPKHVTTGGLSYKVPCALWGRKLNS</sequence>
<keyword evidence="5" id="KW-1185">Reference proteome</keyword>
<dbReference type="InterPro" id="IPR050964">
    <property type="entry name" value="Striated_Muscle_Regulatory"/>
</dbReference>
<evidence type="ECO:0000313" key="5">
    <source>
        <dbReference type="Proteomes" id="UP000243686"/>
    </source>
</evidence>
<dbReference type="PANTHER" id="PTHR13817:SF166">
    <property type="entry name" value="NEURONAL IGCAM-RELATED"/>
    <property type="match status" value="1"/>
</dbReference>
<dbReference type="SUPFAM" id="SSF49265">
    <property type="entry name" value="Fibronectin type III"/>
    <property type="match status" value="1"/>
</dbReference>
<dbReference type="Gene3D" id="2.60.40.10">
    <property type="entry name" value="Immunoglobulins"/>
    <property type="match status" value="2"/>
</dbReference>
<accession>A0A1S8WIB6</accession>
<organism evidence="4 5">
    <name type="scientific">Opisthorchis viverrini</name>
    <name type="common">Southeast Asian liver fluke</name>
    <dbReference type="NCBI Taxonomy" id="6198"/>
    <lineage>
        <taxon>Eukaryota</taxon>
        <taxon>Metazoa</taxon>
        <taxon>Spiralia</taxon>
        <taxon>Lophotrochozoa</taxon>
        <taxon>Platyhelminthes</taxon>
        <taxon>Trematoda</taxon>
        <taxon>Digenea</taxon>
        <taxon>Opisthorchiida</taxon>
        <taxon>Opisthorchiata</taxon>
        <taxon>Opisthorchiidae</taxon>
        <taxon>Opisthorchis</taxon>
    </lineage>
</organism>
<dbReference type="AlphaFoldDB" id="A0A1S8WIB6"/>
<dbReference type="InterPro" id="IPR036116">
    <property type="entry name" value="FN3_sf"/>
</dbReference>
<dbReference type="PANTHER" id="PTHR13817">
    <property type="entry name" value="TITIN"/>
    <property type="match status" value="1"/>
</dbReference>
<feature type="domain" description="Fibronectin type-III" evidence="3">
    <location>
        <begin position="1"/>
        <end position="63"/>
    </location>
</feature>
<dbReference type="InterPro" id="IPR036179">
    <property type="entry name" value="Ig-like_dom_sf"/>
</dbReference>
<proteinExistence type="predicted"/>
<evidence type="ECO:0000256" key="1">
    <source>
        <dbReference type="ARBA" id="ARBA00022737"/>
    </source>
</evidence>
<dbReference type="InterPro" id="IPR013783">
    <property type="entry name" value="Ig-like_fold"/>
</dbReference>
<dbReference type="Pfam" id="PF07679">
    <property type="entry name" value="I-set"/>
    <property type="match status" value="1"/>
</dbReference>
<dbReference type="InterPro" id="IPR013098">
    <property type="entry name" value="Ig_I-set"/>
</dbReference>
<dbReference type="Pfam" id="PF00041">
    <property type="entry name" value="fn3"/>
    <property type="match status" value="1"/>
</dbReference>